<keyword evidence="10" id="KW-0408">Iron</keyword>
<evidence type="ECO:0000313" key="16">
    <source>
        <dbReference type="Proteomes" id="UP000444316"/>
    </source>
</evidence>
<feature type="transmembrane region" description="Helical" evidence="13">
    <location>
        <begin position="148"/>
        <end position="168"/>
    </location>
</feature>
<dbReference type="Pfam" id="PF01292">
    <property type="entry name" value="Ni_hydr_CYTB"/>
    <property type="match status" value="1"/>
</dbReference>
<keyword evidence="11 13" id="KW-0472">Membrane</keyword>
<evidence type="ECO:0000256" key="8">
    <source>
        <dbReference type="ARBA" id="ARBA00022982"/>
    </source>
</evidence>
<comment type="caution">
    <text evidence="15">The sequence shown here is derived from an EMBL/GenBank/DDBJ whole genome shotgun (WGS) entry which is preliminary data.</text>
</comment>
<evidence type="ECO:0000256" key="13">
    <source>
        <dbReference type="SAM" id="Phobius"/>
    </source>
</evidence>
<organism evidence="15 16">
    <name type="scientific">Duganella fentianensis</name>
    <dbReference type="NCBI Taxonomy" id="2692177"/>
    <lineage>
        <taxon>Bacteria</taxon>
        <taxon>Pseudomonadati</taxon>
        <taxon>Pseudomonadota</taxon>
        <taxon>Betaproteobacteria</taxon>
        <taxon>Burkholderiales</taxon>
        <taxon>Oxalobacteraceae</taxon>
        <taxon>Telluria group</taxon>
        <taxon>Duganella</taxon>
    </lineage>
</organism>
<dbReference type="InterPro" id="IPR016174">
    <property type="entry name" value="Di-haem_cyt_TM"/>
</dbReference>
<dbReference type="PANTHER" id="PTHR30529:SF1">
    <property type="entry name" value="CYTOCHROME B561 HOMOLOG 2"/>
    <property type="match status" value="1"/>
</dbReference>
<comment type="subcellular location">
    <subcellularLocation>
        <location evidence="2">Cell membrane</location>
        <topology evidence="2">Multi-pass membrane protein</topology>
    </subcellularLocation>
</comment>
<dbReference type="GO" id="GO:0022904">
    <property type="term" value="P:respiratory electron transport chain"/>
    <property type="evidence" value="ECO:0007669"/>
    <property type="project" value="InterPro"/>
</dbReference>
<dbReference type="AlphaFoldDB" id="A0A845HSB1"/>
<keyword evidence="7" id="KW-0479">Metal-binding</keyword>
<feature type="transmembrane region" description="Helical" evidence="13">
    <location>
        <begin position="54"/>
        <end position="74"/>
    </location>
</feature>
<dbReference type="RefSeq" id="WP_161033554.1">
    <property type="nucleotide sequence ID" value="NZ_WWCL01000001.1"/>
</dbReference>
<comment type="cofactor">
    <cofactor evidence="1">
        <name>heme b</name>
        <dbReference type="ChEBI" id="CHEBI:60344"/>
    </cofactor>
</comment>
<comment type="similarity">
    <text evidence="12">Belongs to the cytochrome b561 family.</text>
</comment>
<feature type="transmembrane region" description="Helical" evidence="13">
    <location>
        <begin position="21"/>
        <end position="42"/>
    </location>
</feature>
<keyword evidence="6 13" id="KW-0812">Transmembrane</keyword>
<proteinExistence type="inferred from homology"/>
<evidence type="ECO:0000256" key="2">
    <source>
        <dbReference type="ARBA" id="ARBA00004651"/>
    </source>
</evidence>
<protein>
    <submittedName>
        <fullName evidence="15">Cytochrome b</fullName>
    </submittedName>
</protein>
<sequence>MNRFRPQAVPTVGWHYDRIALALHWISAVLLVFMTGLGWYMMEIEHSPGAKPYFVLHKSLGLIVLALVLVRLGWRRSHPVPQLPSRMPAWQLRAAQLVQVGLYLCMLILPLAGIAGAIHSKSGLVFFGYSLPRLAAANHDMAETYYDIHGALVWLLVALVCVHIAGALKHRFIDKDGVFERMVPGRD</sequence>
<gene>
    <name evidence="15" type="ORF">GTP23_01395</name>
</gene>
<keyword evidence="16" id="KW-1185">Reference proteome</keyword>
<dbReference type="InterPro" id="IPR011577">
    <property type="entry name" value="Cyt_b561_bac/Ni-Hgenase"/>
</dbReference>
<dbReference type="InterPro" id="IPR052168">
    <property type="entry name" value="Cytochrome_b561_oxidase"/>
</dbReference>
<evidence type="ECO:0000256" key="3">
    <source>
        <dbReference type="ARBA" id="ARBA00022448"/>
    </source>
</evidence>
<evidence type="ECO:0000256" key="6">
    <source>
        <dbReference type="ARBA" id="ARBA00022692"/>
    </source>
</evidence>
<evidence type="ECO:0000256" key="1">
    <source>
        <dbReference type="ARBA" id="ARBA00001970"/>
    </source>
</evidence>
<dbReference type="EMBL" id="WWCL01000001">
    <property type="protein sequence ID" value="MYN43722.1"/>
    <property type="molecule type" value="Genomic_DNA"/>
</dbReference>
<evidence type="ECO:0000256" key="7">
    <source>
        <dbReference type="ARBA" id="ARBA00022723"/>
    </source>
</evidence>
<evidence type="ECO:0000256" key="11">
    <source>
        <dbReference type="ARBA" id="ARBA00023136"/>
    </source>
</evidence>
<feature type="domain" description="Cytochrome b561 bacterial/Ni-hydrogenase" evidence="14">
    <location>
        <begin position="15"/>
        <end position="185"/>
    </location>
</feature>
<keyword evidence="5" id="KW-0349">Heme</keyword>
<name>A0A845HSB1_9BURK</name>
<feature type="transmembrane region" description="Helical" evidence="13">
    <location>
        <begin position="95"/>
        <end position="118"/>
    </location>
</feature>
<evidence type="ECO:0000256" key="9">
    <source>
        <dbReference type="ARBA" id="ARBA00022989"/>
    </source>
</evidence>
<evidence type="ECO:0000256" key="5">
    <source>
        <dbReference type="ARBA" id="ARBA00022617"/>
    </source>
</evidence>
<evidence type="ECO:0000256" key="4">
    <source>
        <dbReference type="ARBA" id="ARBA00022475"/>
    </source>
</evidence>
<evidence type="ECO:0000259" key="14">
    <source>
        <dbReference type="Pfam" id="PF01292"/>
    </source>
</evidence>
<evidence type="ECO:0000313" key="15">
    <source>
        <dbReference type="EMBL" id="MYN43722.1"/>
    </source>
</evidence>
<keyword evidence="4" id="KW-1003">Cell membrane</keyword>
<accession>A0A845HSB1</accession>
<evidence type="ECO:0000256" key="12">
    <source>
        <dbReference type="ARBA" id="ARBA00037975"/>
    </source>
</evidence>
<keyword evidence="8" id="KW-0249">Electron transport</keyword>
<dbReference type="GO" id="GO:0005886">
    <property type="term" value="C:plasma membrane"/>
    <property type="evidence" value="ECO:0007669"/>
    <property type="project" value="UniProtKB-SubCell"/>
</dbReference>
<keyword evidence="9 13" id="KW-1133">Transmembrane helix</keyword>
<evidence type="ECO:0000256" key="10">
    <source>
        <dbReference type="ARBA" id="ARBA00023004"/>
    </source>
</evidence>
<reference evidence="15" key="1">
    <citation type="submission" date="2019-12" db="EMBL/GenBank/DDBJ databases">
        <title>Novel species isolated from a subtropical stream in China.</title>
        <authorList>
            <person name="Lu H."/>
        </authorList>
    </citation>
    <scope>NUCLEOTIDE SEQUENCE [LARGE SCALE GENOMIC DNA]</scope>
    <source>
        <strain evidence="15">FT93W</strain>
    </source>
</reference>
<dbReference type="GO" id="GO:0020037">
    <property type="term" value="F:heme binding"/>
    <property type="evidence" value="ECO:0007669"/>
    <property type="project" value="TreeGrafter"/>
</dbReference>
<dbReference type="GO" id="GO:0046872">
    <property type="term" value="F:metal ion binding"/>
    <property type="evidence" value="ECO:0007669"/>
    <property type="project" value="UniProtKB-KW"/>
</dbReference>
<dbReference type="GO" id="GO:0009055">
    <property type="term" value="F:electron transfer activity"/>
    <property type="evidence" value="ECO:0007669"/>
    <property type="project" value="InterPro"/>
</dbReference>
<keyword evidence="3" id="KW-0813">Transport</keyword>
<dbReference type="PANTHER" id="PTHR30529">
    <property type="entry name" value="CYTOCHROME B561"/>
    <property type="match status" value="1"/>
</dbReference>
<dbReference type="SUPFAM" id="SSF81342">
    <property type="entry name" value="Transmembrane di-heme cytochromes"/>
    <property type="match status" value="1"/>
</dbReference>
<dbReference type="Proteomes" id="UP000444316">
    <property type="component" value="Unassembled WGS sequence"/>
</dbReference>